<feature type="transmembrane region" description="Helical" evidence="1">
    <location>
        <begin position="96"/>
        <end position="114"/>
    </location>
</feature>
<dbReference type="OrthoDB" id="6312872at2"/>
<evidence type="ECO:0008006" key="4">
    <source>
        <dbReference type="Google" id="ProtNLM"/>
    </source>
</evidence>
<proteinExistence type="predicted"/>
<keyword evidence="1" id="KW-1133">Transmembrane helix</keyword>
<accession>A0A244CR49</accession>
<keyword evidence="3" id="KW-1185">Reference proteome</keyword>
<dbReference type="AlphaFoldDB" id="A0A244CR49"/>
<evidence type="ECO:0000313" key="2">
    <source>
        <dbReference type="EMBL" id="OUL58048.1"/>
    </source>
</evidence>
<comment type="caution">
    <text evidence="2">The sequence shown here is derived from an EMBL/GenBank/DDBJ whole genome shotgun (WGS) entry which is preliminary data.</text>
</comment>
<dbReference type="EMBL" id="MWPV01000002">
    <property type="protein sequence ID" value="OUL58048.1"/>
    <property type="molecule type" value="Genomic_DNA"/>
</dbReference>
<sequence>MSAHQGSLPSTASLCAQPTKNSYFIRFNLRYRLTVFSRFAAAILAGYLVTACFTGLMPLLLPMKKTDAVLLSLSLSVFIYALAFIWCFYVRSVKRVWAVLSGLSAVMIGCILLLRETL</sequence>
<gene>
    <name evidence="2" type="ORF">B1199_06750</name>
</gene>
<feature type="transmembrane region" description="Helical" evidence="1">
    <location>
        <begin position="68"/>
        <end position="89"/>
    </location>
</feature>
<organism evidence="2 3">
    <name type="scientific">Pseudoalteromonas ulvae</name>
    <dbReference type="NCBI Taxonomy" id="107327"/>
    <lineage>
        <taxon>Bacteria</taxon>
        <taxon>Pseudomonadati</taxon>
        <taxon>Pseudomonadota</taxon>
        <taxon>Gammaproteobacteria</taxon>
        <taxon>Alteromonadales</taxon>
        <taxon>Pseudoalteromonadaceae</taxon>
        <taxon>Pseudoalteromonas</taxon>
    </lineage>
</organism>
<keyword evidence="1" id="KW-0812">Transmembrane</keyword>
<feature type="transmembrane region" description="Helical" evidence="1">
    <location>
        <begin position="35"/>
        <end position="56"/>
    </location>
</feature>
<keyword evidence="1" id="KW-0472">Membrane</keyword>
<evidence type="ECO:0000313" key="3">
    <source>
        <dbReference type="Proteomes" id="UP000194841"/>
    </source>
</evidence>
<dbReference type="RefSeq" id="WP_086743353.1">
    <property type="nucleotide sequence ID" value="NZ_MWPV01000002.1"/>
</dbReference>
<evidence type="ECO:0000256" key="1">
    <source>
        <dbReference type="SAM" id="Phobius"/>
    </source>
</evidence>
<dbReference type="Proteomes" id="UP000194841">
    <property type="component" value="Unassembled WGS sequence"/>
</dbReference>
<protein>
    <recommendedName>
        <fullName evidence="4">Iron transporter</fullName>
    </recommendedName>
</protein>
<reference evidence="2 3" key="1">
    <citation type="submission" date="2017-02" db="EMBL/GenBank/DDBJ databases">
        <title>Pseudoalteromonas ulvae TC14 Genome.</title>
        <authorList>
            <person name="Molmeret M."/>
        </authorList>
    </citation>
    <scope>NUCLEOTIDE SEQUENCE [LARGE SCALE GENOMIC DNA]</scope>
    <source>
        <strain evidence="2">TC14</strain>
    </source>
</reference>
<name>A0A244CR49_PSEDV</name>